<organism evidence="1 2">
    <name type="scientific">Anguilla anguilla</name>
    <name type="common">European freshwater eel</name>
    <name type="synonym">Muraena anguilla</name>
    <dbReference type="NCBI Taxonomy" id="7936"/>
    <lineage>
        <taxon>Eukaryota</taxon>
        <taxon>Metazoa</taxon>
        <taxon>Chordata</taxon>
        <taxon>Craniata</taxon>
        <taxon>Vertebrata</taxon>
        <taxon>Euteleostomi</taxon>
        <taxon>Actinopterygii</taxon>
        <taxon>Neopterygii</taxon>
        <taxon>Teleostei</taxon>
        <taxon>Anguilliformes</taxon>
        <taxon>Anguillidae</taxon>
        <taxon>Anguilla</taxon>
    </lineage>
</organism>
<reference evidence="1" key="1">
    <citation type="submission" date="2021-01" db="EMBL/GenBank/DDBJ databases">
        <title>A chromosome-scale assembly of European eel, Anguilla anguilla.</title>
        <authorList>
            <person name="Henkel C."/>
            <person name="Jong-Raadsen S.A."/>
            <person name="Dufour S."/>
            <person name="Weltzien F.-A."/>
            <person name="Palstra A.P."/>
            <person name="Pelster B."/>
            <person name="Spaink H.P."/>
            <person name="Van Den Thillart G.E."/>
            <person name="Jansen H."/>
            <person name="Zahm M."/>
            <person name="Klopp C."/>
            <person name="Cedric C."/>
            <person name="Louis A."/>
            <person name="Berthelot C."/>
            <person name="Parey E."/>
            <person name="Roest Crollius H."/>
            <person name="Montfort J."/>
            <person name="Robinson-Rechavi M."/>
            <person name="Bucao C."/>
            <person name="Bouchez O."/>
            <person name="Gislard M."/>
            <person name="Lluch J."/>
            <person name="Milhes M."/>
            <person name="Lampietro C."/>
            <person name="Lopez Roques C."/>
            <person name="Donnadieu C."/>
            <person name="Braasch I."/>
            <person name="Desvignes T."/>
            <person name="Postlethwait J."/>
            <person name="Bobe J."/>
            <person name="Guiguen Y."/>
            <person name="Dirks R."/>
        </authorList>
    </citation>
    <scope>NUCLEOTIDE SEQUENCE</scope>
    <source>
        <strain evidence="1">Tag_6206</strain>
        <tissue evidence="1">Liver</tissue>
    </source>
</reference>
<accession>A0A9D3S4Z3</accession>
<gene>
    <name evidence="1" type="ORF">ANANG_G00059790</name>
</gene>
<dbReference type="AlphaFoldDB" id="A0A9D3S4Z3"/>
<evidence type="ECO:0000313" key="2">
    <source>
        <dbReference type="Proteomes" id="UP001044222"/>
    </source>
</evidence>
<name>A0A9D3S4Z3_ANGAN</name>
<dbReference type="PROSITE" id="PS51257">
    <property type="entry name" value="PROKAR_LIPOPROTEIN"/>
    <property type="match status" value="1"/>
</dbReference>
<dbReference type="Proteomes" id="UP001044222">
    <property type="component" value="Unassembled WGS sequence"/>
</dbReference>
<keyword evidence="2" id="KW-1185">Reference proteome</keyword>
<evidence type="ECO:0000313" key="1">
    <source>
        <dbReference type="EMBL" id="KAG5852191.1"/>
    </source>
</evidence>
<sequence>MTRDLHVAGSYSNTSACSCMHTCQHCGCLQHSVTSFLCPQVPRQWWSMVWNCTEITLDQDELGLIKTGCSHTMLPQEMY</sequence>
<proteinExistence type="predicted"/>
<comment type="caution">
    <text evidence="1">The sequence shown here is derived from an EMBL/GenBank/DDBJ whole genome shotgun (WGS) entry which is preliminary data.</text>
</comment>
<dbReference type="EMBL" id="JAFIRN010000003">
    <property type="protein sequence ID" value="KAG5852191.1"/>
    <property type="molecule type" value="Genomic_DNA"/>
</dbReference>
<protein>
    <submittedName>
        <fullName evidence="1">Uncharacterized protein</fullName>
    </submittedName>
</protein>